<dbReference type="RefSeq" id="WP_126162887.1">
    <property type="nucleotide sequence ID" value="NZ_RQPJ01000008.1"/>
</dbReference>
<evidence type="ECO:0000259" key="8">
    <source>
        <dbReference type="Pfam" id="PF01281"/>
    </source>
</evidence>
<keyword evidence="2 7" id="KW-0699">rRNA-binding</keyword>
<dbReference type="InterPro" id="IPR020069">
    <property type="entry name" value="Ribosomal_bL9_C"/>
</dbReference>
<protein>
    <recommendedName>
        <fullName evidence="6 7">Large ribosomal subunit protein bL9</fullName>
    </recommendedName>
</protein>
<dbReference type="InterPro" id="IPR020070">
    <property type="entry name" value="Ribosomal_bL9_N"/>
</dbReference>
<dbReference type="InterPro" id="IPR036935">
    <property type="entry name" value="Ribosomal_bL9_N_sf"/>
</dbReference>
<dbReference type="EMBL" id="RQPJ01000008">
    <property type="protein sequence ID" value="RTE53156.1"/>
    <property type="molecule type" value="Genomic_DNA"/>
</dbReference>
<dbReference type="GO" id="GO:0005840">
    <property type="term" value="C:ribosome"/>
    <property type="evidence" value="ECO:0007669"/>
    <property type="project" value="UniProtKB-KW"/>
</dbReference>
<proteinExistence type="inferred from homology"/>
<dbReference type="Proteomes" id="UP000267585">
    <property type="component" value="Unassembled WGS sequence"/>
</dbReference>
<dbReference type="InterPro" id="IPR009027">
    <property type="entry name" value="Ribosomal_bL9/RNase_H1_N"/>
</dbReference>
<keyword evidence="5 7" id="KW-0687">Ribonucleoprotein</keyword>
<comment type="function">
    <text evidence="7">Binds to the 23S rRNA.</text>
</comment>
<feature type="domain" description="Ribosomal protein L9" evidence="8">
    <location>
        <begin position="1"/>
        <end position="46"/>
    </location>
</feature>
<evidence type="ECO:0000259" key="9">
    <source>
        <dbReference type="Pfam" id="PF03948"/>
    </source>
</evidence>
<sequence length="151" mass="16404">MELILKEDVQNLGFKDDLVNVKNGFGRNYLIPRGLATLATPSAKKVLAENLKQRAHKEKKIVDAASKTAEAIKQLEIKIAAKAGAGDKLFGSITNIDLADALEKAGQSVDKKYISIQGGAVKRTGPYNAQIRLHRDVVFDFPFEVVAEAKG</sequence>
<dbReference type="GO" id="GO:0003735">
    <property type="term" value="F:structural constituent of ribosome"/>
    <property type="evidence" value="ECO:0007669"/>
    <property type="project" value="InterPro"/>
</dbReference>
<dbReference type="SUPFAM" id="SSF55653">
    <property type="entry name" value="Ribosomal protein L9 C-domain"/>
    <property type="match status" value="1"/>
</dbReference>
<dbReference type="InterPro" id="IPR000244">
    <property type="entry name" value="Ribosomal_bL9"/>
</dbReference>
<evidence type="ECO:0000256" key="1">
    <source>
        <dbReference type="ARBA" id="ARBA00010605"/>
    </source>
</evidence>
<dbReference type="SUPFAM" id="SSF55658">
    <property type="entry name" value="L9 N-domain-like"/>
    <property type="match status" value="1"/>
</dbReference>
<evidence type="ECO:0000313" key="10">
    <source>
        <dbReference type="EMBL" id="RTE53156.1"/>
    </source>
</evidence>
<evidence type="ECO:0000256" key="4">
    <source>
        <dbReference type="ARBA" id="ARBA00022980"/>
    </source>
</evidence>
<organism evidence="10 11">
    <name type="scientific">Arenibacter aquaticus</name>
    <dbReference type="NCBI Taxonomy" id="2489054"/>
    <lineage>
        <taxon>Bacteria</taxon>
        <taxon>Pseudomonadati</taxon>
        <taxon>Bacteroidota</taxon>
        <taxon>Flavobacteriia</taxon>
        <taxon>Flavobacteriales</taxon>
        <taxon>Flavobacteriaceae</taxon>
        <taxon>Arenibacter</taxon>
    </lineage>
</organism>
<feature type="domain" description="Large ribosomal subunit protein bL9 C-terminal" evidence="9">
    <location>
        <begin position="64"/>
        <end position="147"/>
    </location>
</feature>
<evidence type="ECO:0000313" key="11">
    <source>
        <dbReference type="Proteomes" id="UP000267585"/>
    </source>
</evidence>
<dbReference type="InterPro" id="IPR036791">
    <property type="entry name" value="Ribosomal_bL9_C_sf"/>
</dbReference>
<dbReference type="Pfam" id="PF01281">
    <property type="entry name" value="Ribosomal_L9_N"/>
    <property type="match status" value="1"/>
</dbReference>
<dbReference type="PANTHER" id="PTHR21368">
    <property type="entry name" value="50S RIBOSOMAL PROTEIN L9"/>
    <property type="match status" value="1"/>
</dbReference>
<dbReference type="Gene3D" id="3.40.5.10">
    <property type="entry name" value="Ribosomal protein L9, N-terminal domain"/>
    <property type="match status" value="1"/>
</dbReference>
<dbReference type="Gene3D" id="3.10.430.100">
    <property type="entry name" value="Ribosomal protein L9, C-terminal domain"/>
    <property type="match status" value="1"/>
</dbReference>
<dbReference type="OrthoDB" id="9788336at2"/>
<evidence type="ECO:0000256" key="3">
    <source>
        <dbReference type="ARBA" id="ARBA00022884"/>
    </source>
</evidence>
<dbReference type="HAMAP" id="MF_00503">
    <property type="entry name" value="Ribosomal_bL9"/>
    <property type="match status" value="1"/>
</dbReference>
<reference evidence="10 11" key="1">
    <citation type="submission" date="2018-11" db="EMBL/GenBank/DDBJ databases">
        <title>Arenibacter aquaticus sp.nov., a marine bacterium isolated from surface seawater in the South China Sea.</title>
        <authorList>
            <person name="Guo J."/>
            <person name="Sun J."/>
        </authorList>
    </citation>
    <scope>NUCLEOTIDE SEQUENCE [LARGE SCALE GENOMIC DNA]</scope>
    <source>
        <strain evidence="10 11">GUO666</strain>
    </source>
</reference>
<keyword evidence="11" id="KW-1185">Reference proteome</keyword>
<evidence type="ECO:0000256" key="5">
    <source>
        <dbReference type="ARBA" id="ARBA00023274"/>
    </source>
</evidence>
<dbReference type="Pfam" id="PF03948">
    <property type="entry name" value="Ribosomal_L9_C"/>
    <property type="match status" value="1"/>
</dbReference>
<comment type="similarity">
    <text evidence="1 7">Belongs to the bacterial ribosomal protein bL9 family.</text>
</comment>
<evidence type="ECO:0000256" key="7">
    <source>
        <dbReference type="HAMAP-Rule" id="MF_00503"/>
    </source>
</evidence>
<comment type="caution">
    <text evidence="10">The sequence shown here is derived from an EMBL/GenBank/DDBJ whole genome shotgun (WGS) entry which is preliminary data.</text>
</comment>
<dbReference type="GO" id="GO:0019843">
    <property type="term" value="F:rRNA binding"/>
    <property type="evidence" value="ECO:0007669"/>
    <property type="project" value="UniProtKB-UniRule"/>
</dbReference>
<dbReference type="NCBIfam" id="TIGR00158">
    <property type="entry name" value="L9"/>
    <property type="match status" value="1"/>
</dbReference>
<accession>A0A430K267</accession>
<evidence type="ECO:0000256" key="2">
    <source>
        <dbReference type="ARBA" id="ARBA00022730"/>
    </source>
</evidence>
<keyword evidence="3 7" id="KW-0694">RNA-binding</keyword>
<dbReference type="GO" id="GO:1990904">
    <property type="term" value="C:ribonucleoprotein complex"/>
    <property type="evidence" value="ECO:0007669"/>
    <property type="project" value="UniProtKB-KW"/>
</dbReference>
<dbReference type="AlphaFoldDB" id="A0A430K267"/>
<dbReference type="InterPro" id="IPR020594">
    <property type="entry name" value="Ribosomal_bL9_bac/chp"/>
</dbReference>
<dbReference type="GO" id="GO:0006412">
    <property type="term" value="P:translation"/>
    <property type="evidence" value="ECO:0007669"/>
    <property type="project" value="UniProtKB-UniRule"/>
</dbReference>
<keyword evidence="4 7" id="KW-0689">Ribosomal protein</keyword>
<evidence type="ECO:0000256" key="6">
    <source>
        <dbReference type="ARBA" id="ARBA00035292"/>
    </source>
</evidence>
<name>A0A430K267_9FLAO</name>
<gene>
    <name evidence="7" type="primary">rplI</name>
    <name evidence="10" type="ORF">EHW67_13335</name>
</gene>